<keyword evidence="2" id="KW-0560">Oxidoreductase</keyword>
<dbReference type="GO" id="GO:0016491">
    <property type="term" value="F:oxidoreductase activity"/>
    <property type="evidence" value="ECO:0007669"/>
    <property type="project" value="UniProtKB-KW"/>
</dbReference>
<evidence type="ECO:0000313" key="3">
    <source>
        <dbReference type="Proteomes" id="UP001595696"/>
    </source>
</evidence>
<dbReference type="EC" id="1.-.-.-" evidence="2"/>
<sequence length="249" mass="27843">MSRLRATDPDADSLLGRYLGDRRFALALPRAVGLQILHPAVAAAIVAHAPSSLWHHKKRVVSHLVHLAYTPRDPHPAVRYGHELVHGVDSRGRRYHGLNPELFFFQHATYVDTLVTAIETFARPLRAAEKEELYADCRRWYLRYGISARPMPETWAGFTAYLDRVCATELAVTPDSALLTPALLRPDAWWPRTLPGPAVRTLLHPRTRELLEVPLRPGDRAASAAHAIAVRTVLAGLTPRARLIPAARR</sequence>
<evidence type="ECO:0000259" key="1">
    <source>
        <dbReference type="Pfam" id="PF09995"/>
    </source>
</evidence>
<gene>
    <name evidence="2" type="ORF">ACFO0B_22985</name>
</gene>
<dbReference type="RefSeq" id="WP_378614634.1">
    <property type="nucleotide sequence ID" value="NZ_JBHSAX010000019.1"/>
</dbReference>
<dbReference type="EMBL" id="JBHSAX010000019">
    <property type="protein sequence ID" value="MFC3964861.1"/>
    <property type="molecule type" value="Genomic_DNA"/>
</dbReference>
<feature type="domain" description="ER-bound oxygenase mpaB/mpaB'/Rubber oxygenase catalytic" evidence="1">
    <location>
        <begin position="17"/>
        <end position="231"/>
    </location>
</feature>
<reference evidence="3" key="1">
    <citation type="journal article" date="2019" name="Int. J. Syst. Evol. Microbiol.">
        <title>The Global Catalogue of Microorganisms (GCM) 10K type strain sequencing project: providing services to taxonomists for standard genome sequencing and annotation.</title>
        <authorList>
            <consortium name="The Broad Institute Genomics Platform"/>
            <consortium name="The Broad Institute Genome Sequencing Center for Infectious Disease"/>
            <person name="Wu L."/>
            <person name="Ma J."/>
        </authorList>
    </citation>
    <scope>NUCLEOTIDE SEQUENCE [LARGE SCALE GENOMIC DNA]</scope>
    <source>
        <strain evidence="3">CGMCC 4.7330</strain>
    </source>
</reference>
<dbReference type="PANTHER" id="PTHR36151:SF3">
    <property type="entry name" value="ER-BOUND OXYGENASE MPAB_MPAB'_RUBBER OXYGENASE CATALYTIC DOMAIN-CONTAINING PROTEIN"/>
    <property type="match status" value="1"/>
</dbReference>
<name>A0ABV8DXQ0_9NOCA</name>
<protein>
    <submittedName>
        <fullName evidence="2">Oxygenase MpaB family protein</fullName>
        <ecNumber evidence="2">1.-.-.-</ecNumber>
    </submittedName>
</protein>
<dbReference type="InterPro" id="IPR018713">
    <property type="entry name" value="MPAB/Lcp_cat_dom"/>
</dbReference>
<evidence type="ECO:0000313" key="2">
    <source>
        <dbReference type="EMBL" id="MFC3964861.1"/>
    </source>
</evidence>
<dbReference type="Pfam" id="PF09995">
    <property type="entry name" value="MPAB_Lcp_cat"/>
    <property type="match status" value="1"/>
</dbReference>
<organism evidence="2 3">
    <name type="scientific">Nocardia jiangsuensis</name>
    <dbReference type="NCBI Taxonomy" id="1691563"/>
    <lineage>
        <taxon>Bacteria</taxon>
        <taxon>Bacillati</taxon>
        <taxon>Actinomycetota</taxon>
        <taxon>Actinomycetes</taxon>
        <taxon>Mycobacteriales</taxon>
        <taxon>Nocardiaceae</taxon>
        <taxon>Nocardia</taxon>
    </lineage>
</organism>
<keyword evidence="3" id="KW-1185">Reference proteome</keyword>
<proteinExistence type="predicted"/>
<comment type="caution">
    <text evidence="2">The sequence shown here is derived from an EMBL/GenBank/DDBJ whole genome shotgun (WGS) entry which is preliminary data.</text>
</comment>
<accession>A0ABV8DXQ0</accession>
<dbReference type="PANTHER" id="PTHR36151">
    <property type="entry name" value="BLR2777 PROTEIN"/>
    <property type="match status" value="1"/>
</dbReference>
<dbReference type="Proteomes" id="UP001595696">
    <property type="component" value="Unassembled WGS sequence"/>
</dbReference>